<evidence type="ECO:0000256" key="1">
    <source>
        <dbReference type="SAM" id="MobiDB-lite"/>
    </source>
</evidence>
<gene>
    <name evidence="2" type="ORF">CEXT_174771</name>
</gene>
<keyword evidence="3" id="KW-1185">Reference proteome</keyword>
<reference evidence="2 3" key="1">
    <citation type="submission" date="2021-06" db="EMBL/GenBank/DDBJ databases">
        <title>Caerostris extrusa draft genome.</title>
        <authorList>
            <person name="Kono N."/>
            <person name="Arakawa K."/>
        </authorList>
    </citation>
    <scope>NUCLEOTIDE SEQUENCE [LARGE SCALE GENOMIC DNA]</scope>
</reference>
<comment type="caution">
    <text evidence="2">The sequence shown here is derived from an EMBL/GenBank/DDBJ whole genome shotgun (WGS) entry which is preliminary data.</text>
</comment>
<sequence length="101" mass="11270">MPNQPLLHLVLVPASGSKTPYKNASVQRNQTYLYLDIIDRRLDDEVLLLWPKRSGQGVPLAPSRLLSHPNAVRNSEFDPVVGGGPYRKRGPHLGNHDLARL</sequence>
<evidence type="ECO:0000313" key="2">
    <source>
        <dbReference type="EMBL" id="GIY93016.1"/>
    </source>
</evidence>
<dbReference type="EMBL" id="BPLR01000220">
    <property type="protein sequence ID" value="GIY93016.1"/>
    <property type="molecule type" value="Genomic_DNA"/>
</dbReference>
<protein>
    <submittedName>
        <fullName evidence="2">Uncharacterized protein</fullName>
    </submittedName>
</protein>
<feature type="region of interest" description="Disordered" evidence="1">
    <location>
        <begin position="74"/>
        <end position="101"/>
    </location>
</feature>
<dbReference type="Proteomes" id="UP001054945">
    <property type="component" value="Unassembled WGS sequence"/>
</dbReference>
<name>A0AAV4XGD6_CAEEX</name>
<evidence type="ECO:0000313" key="3">
    <source>
        <dbReference type="Proteomes" id="UP001054945"/>
    </source>
</evidence>
<proteinExistence type="predicted"/>
<accession>A0AAV4XGD6</accession>
<dbReference type="AlphaFoldDB" id="A0AAV4XGD6"/>
<organism evidence="2 3">
    <name type="scientific">Caerostris extrusa</name>
    <name type="common">Bark spider</name>
    <name type="synonym">Caerostris bankana</name>
    <dbReference type="NCBI Taxonomy" id="172846"/>
    <lineage>
        <taxon>Eukaryota</taxon>
        <taxon>Metazoa</taxon>
        <taxon>Ecdysozoa</taxon>
        <taxon>Arthropoda</taxon>
        <taxon>Chelicerata</taxon>
        <taxon>Arachnida</taxon>
        <taxon>Araneae</taxon>
        <taxon>Araneomorphae</taxon>
        <taxon>Entelegynae</taxon>
        <taxon>Araneoidea</taxon>
        <taxon>Araneidae</taxon>
        <taxon>Caerostris</taxon>
    </lineage>
</organism>